<sequence>MDRAQGRTMSPSSGHTKDGLHQCRPKTMRCPLQARVHRCMHLFVHAHCMKYQMRLRFGKHCSGKSMIRMHGRTSDLQAPGMKQVLLRTCLLEDGPNPHGRLPRTKGLSGTKGLLATRDLGQRNVYTRIRLGTTVHPFHCAFVYTMFPPGMKGSICPPAHGLEPAG</sequence>
<evidence type="ECO:0000256" key="1">
    <source>
        <dbReference type="SAM" id="MobiDB-lite"/>
    </source>
</evidence>
<gene>
    <name evidence="2" type="ORF">FVE85_0049</name>
</gene>
<keyword evidence="3" id="KW-1185">Reference proteome</keyword>
<feature type="region of interest" description="Disordered" evidence="1">
    <location>
        <begin position="1"/>
        <end position="23"/>
    </location>
</feature>
<name>A0A5J4YZA7_PORPP</name>
<evidence type="ECO:0000313" key="2">
    <source>
        <dbReference type="EMBL" id="KAA8496320.1"/>
    </source>
</evidence>
<reference evidence="3" key="1">
    <citation type="journal article" date="2019" name="Nat. Commun.">
        <title>Expansion of phycobilisome linker gene families in mesophilic red algae.</title>
        <authorList>
            <person name="Lee J."/>
            <person name="Kim D."/>
            <person name="Bhattacharya D."/>
            <person name="Yoon H.S."/>
        </authorList>
    </citation>
    <scope>NUCLEOTIDE SEQUENCE [LARGE SCALE GENOMIC DNA]</scope>
    <source>
        <strain evidence="3">CCMP 1328</strain>
    </source>
</reference>
<dbReference type="Proteomes" id="UP000324585">
    <property type="component" value="Unassembled WGS sequence"/>
</dbReference>
<dbReference type="AlphaFoldDB" id="A0A5J4YZA7"/>
<organism evidence="2 3">
    <name type="scientific">Porphyridium purpureum</name>
    <name type="common">Red alga</name>
    <name type="synonym">Porphyridium cruentum</name>
    <dbReference type="NCBI Taxonomy" id="35688"/>
    <lineage>
        <taxon>Eukaryota</taxon>
        <taxon>Rhodophyta</taxon>
        <taxon>Bangiophyceae</taxon>
        <taxon>Porphyridiales</taxon>
        <taxon>Porphyridiaceae</taxon>
        <taxon>Porphyridium</taxon>
    </lineage>
</organism>
<evidence type="ECO:0000313" key="3">
    <source>
        <dbReference type="Proteomes" id="UP000324585"/>
    </source>
</evidence>
<dbReference type="EMBL" id="VRMN01000002">
    <property type="protein sequence ID" value="KAA8496320.1"/>
    <property type="molecule type" value="Genomic_DNA"/>
</dbReference>
<protein>
    <submittedName>
        <fullName evidence="2">Uncharacterized protein</fullName>
    </submittedName>
</protein>
<accession>A0A5J4YZA7</accession>
<proteinExistence type="predicted"/>
<comment type="caution">
    <text evidence="2">The sequence shown here is derived from an EMBL/GenBank/DDBJ whole genome shotgun (WGS) entry which is preliminary data.</text>
</comment>